<dbReference type="PROSITE" id="PS50893">
    <property type="entry name" value="ABC_TRANSPORTER_2"/>
    <property type="match status" value="1"/>
</dbReference>
<evidence type="ECO:0000313" key="7">
    <source>
        <dbReference type="Proteomes" id="UP000077096"/>
    </source>
</evidence>
<dbReference type="GO" id="GO:0005886">
    <property type="term" value="C:plasma membrane"/>
    <property type="evidence" value="ECO:0007669"/>
    <property type="project" value="TreeGrafter"/>
</dbReference>
<gene>
    <name evidence="6" type="ORF">ENU12_08575</name>
    <name evidence="5" type="ORF">JM64_03470</name>
</gene>
<evidence type="ECO:0000256" key="1">
    <source>
        <dbReference type="ARBA" id="ARBA00022448"/>
    </source>
</evidence>
<keyword evidence="2" id="KW-0547">Nucleotide-binding</keyword>
<dbReference type="InterPro" id="IPR032823">
    <property type="entry name" value="BCA_ABC_TP_C"/>
</dbReference>
<evidence type="ECO:0000256" key="2">
    <source>
        <dbReference type="ARBA" id="ARBA00022741"/>
    </source>
</evidence>
<dbReference type="CDD" id="cd03219">
    <property type="entry name" value="ABC_Mj1267_LivG_branched"/>
    <property type="match status" value="1"/>
</dbReference>
<dbReference type="EMBL" id="DTBH01000176">
    <property type="protein sequence ID" value="HGQ77931.1"/>
    <property type="molecule type" value="Genomic_DNA"/>
</dbReference>
<dbReference type="GO" id="GO:0016887">
    <property type="term" value="F:ATP hydrolysis activity"/>
    <property type="evidence" value="ECO:0007669"/>
    <property type="project" value="InterPro"/>
</dbReference>
<keyword evidence="1" id="KW-0813">Transport</keyword>
<dbReference type="Gene3D" id="3.40.50.300">
    <property type="entry name" value="P-loop containing nucleotide triphosphate hydrolases"/>
    <property type="match status" value="1"/>
</dbReference>
<evidence type="ECO:0000256" key="3">
    <source>
        <dbReference type="ARBA" id="ARBA00022840"/>
    </source>
</evidence>
<dbReference type="PANTHER" id="PTHR45772">
    <property type="entry name" value="CONSERVED COMPONENT OF ABC TRANSPORTER FOR NATURAL AMINO ACIDS-RELATED"/>
    <property type="match status" value="1"/>
</dbReference>
<evidence type="ECO:0000313" key="6">
    <source>
        <dbReference type="EMBL" id="HGQ77931.1"/>
    </source>
</evidence>
<dbReference type="GO" id="GO:0005304">
    <property type="term" value="F:L-valine transmembrane transporter activity"/>
    <property type="evidence" value="ECO:0007669"/>
    <property type="project" value="TreeGrafter"/>
</dbReference>
<dbReference type="EMBL" id="CP011393">
    <property type="protein sequence ID" value="ANE41152.1"/>
    <property type="molecule type" value="Genomic_DNA"/>
</dbReference>
<dbReference type="KEGG" id="fng:JM64_03470"/>
<dbReference type="GO" id="GO:0042941">
    <property type="term" value="P:D-alanine transmembrane transport"/>
    <property type="evidence" value="ECO:0007669"/>
    <property type="project" value="TreeGrafter"/>
</dbReference>
<evidence type="ECO:0000259" key="4">
    <source>
        <dbReference type="PROSITE" id="PS50893"/>
    </source>
</evidence>
<dbReference type="SMART" id="SM00382">
    <property type="entry name" value="AAA"/>
    <property type="match status" value="1"/>
</dbReference>
<dbReference type="InterPro" id="IPR003439">
    <property type="entry name" value="ABC_transporter-like_ATP-bd"/>
</dbReference>
<keyword evidence="3 6" id="KW-0067">ATP-binding</keyword>
<dbReference type="AlphaFoldDB" id="A0A172T2H3"/>
<dbReference type="InterPro" id="IPR003593">
    <property type="entry name" value="AAA+_ATPase"/>
</dbReference>
<sequence length="254" mass="28314">MLKLENITVRFSGLVAVDNLSMEVKEKTIHSLIGPNGAGKTTVFNAISGLVKHDGSIILDGKDITHVPVHKRVYHGLGRSFQNIIIFKYMTVLQNLMLGYHSKLDYNHFDEVMYTSRFSLEERKARLKAIEVADLLGIKSILGVYAGTLPYGFQKLIDVGRALMTEPKILLLDEPAAGLTEKESDILKERIIKIKDRGITVFLIEHDMRMVLDISDRITVINFGKKIAEGTAQDVINNEEVIKAYLGSGTATTQ</sequence>
<dbReference type="GO" id="GO:0015188">
    <property type="term" value="F:L-isoleucine transmembrane transporter activity"/>
    <property type="evidence" value="ECO:0007669"/>
    <property type="project" value="TreeGrafter"/>
</dbReference>
<dbReference type="InterPro" id="IPR027417">
    <property type="entry name" value="P-loop_NTPase"/>
</dbReference>
<organism evidence="5 7">
    <name type="scientific">Fervidobacterium pennivorans</name>
    <dbReference type="NCBI Taxonomy" id="93466"/>
    <lineage>
        <taxon>Bacteria</taxon>
        <taxon>Thermotogati</taxon>
        <taxon>Thermotogota</taxon>
        <taxon>Thermotogae</taxon>
        <taxon>Thermotogales</taxon>
        <taxon>Fervidobacteriaceae</taxon>
        <taxon>Fervidobacterium</taxon>
    </lineage>
</organism>
<proteinExistence type="predicted"/>
<dbReference type="GO" id="GO:0015192">
    <property type="term" value="F:L-phenylalanine transmembrane transporter activity"/>
    <property type="evidence" value="ECO:0007669"/>
    <property type="project" value="TreeGrafter"/>
</dbReference>
<dbReference type="FunFam" id="3.40.50.300:FF:000421">
    <property type="entry name" value="Branched-chain amino acid ABC transporter ATP-binding protein"/>
    <property type="match status" value="1"/>
</dbReference>
<dbReference type="Pfam" id="PF00005">
    <property type="entry name" value="ABC_tran"/>
    <property type="match status" value="1"/>
</dbReference>
<dbReference type="PATRIC" id="fig|93466.3.peg.748"/>
<accession>A0A172T2H3</accession>
<feature type="domain" description="ABC transporter" evidence="4">
    <location>
        <begin position="2"/>
        <end position="248"/>
    </location>
</feature>
<dbReference type="SUPFAM" id="SSF52540">
    <property type="entry name" value="P-loop containing nucleoside triphosphate hydrolases"/>
    <property type="match status" value="1"/>
</dbReference>
<dbReference type="GO" id="GO:0005524">
    <property type="term" value="F:ATP binding"/>
    <property type="evidence" value="ECO:0007669"/>
    <property type="project" value="UniProtKB-KW"/>
</dbReference>
<dbReference type="Proteomes" id="UP000077096">
    <property type="component" value="Chromosome"/>
</dbReference>
<dbReference type="PANTHER" id="PTHR45772:SF7">
    <property type="entry name" value="AMINO ACID ABC TRANSPORTER ATP-BINDING PROTEIN"/>
    <property type="match status" value="1"/>
</dbReference>
<reference evidence="6" key="2">
    <citation type="journal article" date="2020" name="mSystems">
        <title>Genome- and Community-Level Interaction Insights into Carbon Utilization and Element Cycling Functions of Hydrothermarchaeota in Hydrothermal Sediment.</title>
        <authorList>
            <person name="Zhou Z."/>
            <person name="Liu Y."/>
            <person name="Xu W."/>
            <person name="Pan J."/>
            <person name="Luo Z.H."/>
            <person name="Li M."/>
        </authorList>
    </citation>
    <scope>NUCLEOTIDE SEQUENCE [LARGE SCALE GENOMIC DNA]</scope>
    <source>
        <strain evidence="6">SpSt-640</strain>
    </source>
</reference>
<reference evidence="5 7" key="1">
    <citation type="submission" date="2014-08" db="EMBL/GenBank/DDBJ databases">
        <title>Fervidobacterium pennivorans DYC genome.</title>
        <authorList>
            <person name="Wushke S."/>
        </authorList>
    </citation>
    <scope>NUCLEOTIDE SEQUENCE [LARGE SCALE GENOMIC DNA]</scope>
    <source>
        <strain evidence="5 7">DYC</strain>
    </source>
</reference>
<name>A0A172T2H3_FERPE</name>
<dbReference type="GO" id="GO:1903806">
    <property type="term" value="P:L-isoleucine import across plasma membrane"/>
    <property type="evidence" value="ECO:0007669"/>
    <property type="project" value="TreeGrafter"/>
</dbReference>
<dbReference type="GO" id="GO:1903805">
    <property type="term" value="P:L-valine import across plasma membrane"/>
    <property type="evidence" value="ECO:0007669"/>
    <property type="project" value="TreeGrafter"/>
</dbReference>
<dbReference type="InterPro" id="IPR051120">
    <property type="entry name" value="ABC_AA/LPS_Transport"/>
</dbReference>
<protein>
    <submittedName>
        <fullName evidence="5 6">ABC transporter</fullName>
    </submittedName>
</protein>
<evidence type="ECO:0000313" key="5">
    <source>
        <dbReference type="EMBL" id="ANE41152.1"/>
    </source>
</evidence>
<dbReference type="OrthoDB" id="48612at2"/>
<dbReference type="GO" id="GO:0015808">
    <property type="term" value="P:L-alanine transport"/>
    <property type="evidence" value="ECO:0007669"/>
    <property type="project" value="TreeGrafter"/>
</dbReference>
<dbReference type="Pfam" id="PF12399">
    <property type="entry name" value="BCA_ABC_TP_C"/>
    <property type="match status" value="1"/>
</dbReference>